<organism evidence="1 2">
    <name type="scientific">Wallemia mellicola (strain ATCC MYA-4683 / CBS 633.66)</name>
    <name type="common">Wallemia sebi (CBS 633.66)</name>
    <dbReference type="NCBI Taxonomy" id="671144"/>
    <lineage>
        <taxon>Eukaryota</taxon>
        <taxon>Fungi</taxon>
        <taxon>Dikarya</taxon>
        <taxon>Basidiomycota</taxon>
        <taxon>Wallemiomycotina</taxon>
        <taxon>Wallemiomycetes</taxon>
        <taxon>Wallemiales</taxon>
        <taxon>Wallemiaceae</taxon>
        <taxon>Wallemia</taxon>
    </lineage>
</organism>
<reference evidence="1 2" key="1">
    <citation type="journal article" date="2012" name="Fungal Genet. Biol.">
        <title>The genome of the xerotolerant mold Wallemia sebi reveals adaptations to osmotic stress and suggests cryptic sexual reproduction.</title>
        <authorList>
            <person name="Padamsee M."/>
            <person name="Kumar T.K.A."/>
            <person name="Riley R."/>
            <person name="Binder M."/>
            <person name="Boyd A."/>
            <person name="Calvo A.M."/>
            <person name="Furukawa K."/>
            <person name="Hesse C."/>
            <person name="Hohmann S."/>
            <person name="James T.Y."/>
            <person name="LaButti K."/>
            <person name="Lapidus A."/>
            <person name="Lindquist E."/>
            <person name="Lucas S."/>
            <person name="Miller K."/>
            <person name="Shantappa S."/>
            <person name="Grigoriev I.V."/>
            <person name="Hibbett D.S."/>
            <person name="McLaughlin D.J."/>
            <person name="Spatafora J.W."/>
            <person name="Aime M.C."/>
        </authorList>
    </citation>
    <scope>NUCLEOTIDE SEQUENCE [LARGE SCALE GENOMIC DNA]</scope>
    <source>
        <strain evidence="2">ATCC MYA-4683 / CBS 633.66</strain>
    </source>
</reference>
<gene>
    <name evidence="1" type="ORF">WALSEDRAFT_61384</name>
</gene>
<dbReference type="RefSeq" id="XP_006960346.1">
    <property type="nucleotide sequence ID" value="XM_006960284.1"/>
</dbReference>
<proteinExistence type="predicted"/>
<dbReference type="HOGENOM" id="CLU_1112068_0_0_1"/>
<dbReference type="PANTHER" id="PTHR34863">
    <property type="entry name" value="EXPRESSED PROTEIN"/>
    <property type="match status" value="1"/>
</dbReference>
<dbReference type="GeneID" id="18474499"/>
<dbReference type="PANTHER" id="PTHR34863:SF1">
    <property type="entry name" value="OTU DOMAIN-CONTAINING PROTEIN"/>
    <property type="match status" value="1"/>
</dbReference>
<protein>
    <submittedName>
        <fullName evidence="1">Uncharacterized protein</fullName>
    </submittedName>
</protein>
<keyword evidence="2" id="KW-1185">Reference proteome</keyword>
<dbReference type="EMBL" id="JH668248">
    <property type="protein sequence ID" value="EIM19548.1"/>
    <property type="molecule type" value="Genomic_DNA"/>
</dbReference>
<sequence length="250" mass="28064">MTVYPGELLALFNGSATVSLVSHKPSIRDVEEYEDWVYVGHSVAMLLIAPKYKDGLFRKLRSLNYAIELAPYRCAFIKGNQITLMSILVHCLEAIRCNAVRIQAYGLKAPINLSEELITFRSPHPHRHTNSFDIGVTERPDITGLALLKGVRPLVVTFPICAPAGKGYGTVRLETKVSQKFIDPFALKDQMIETKMYSKVAHVIKSFGCKYPLFKAKTINVLKRDIIRLSKPLKKSATNLMKTFKVTVPI</sequence>
<dbReference type="OrthoDB" id="2564822at2759"/>
<evidence type="ECO:0000313" key="2">
    <source>
        <dbReference type="Proteomes" id="UP000005242"/>
    </source>
</evidence>
<dbReference type="Proteomes" id="UP000005242">
    <property type="component" value="Unassembled WGS sequence"/>
</dbReference>
<accession>I4Y6F6</accession>
<evidence type="ECO:0000313" key="1">
    <source>
        <dbReference type="EMBL" id="EIM19548.1"/>
    </source>
</evidence>
<dbReference type="InParanoid" id="I4Y6F6"/>
<dbReference type="AlphaFoldDB" id="I4Y6F6"/>
<dbReference type="KEGG" id="wse:WALSEDRAFT_61384"/>
<name>I4Y6F6_WALMC</name>